<feature type="chain" id="PRO_5035828436" evidence="2">
    <location>
        <begin position="18"/>
        <end position="319"/>
    </location>
</feature>
<accession>A0A8S0VLW8</accession>
<dbReference type="Pfam" id="PF03221">
    <property type="entry name" value="HTH_Tnp_Tc5"/>
    <property type="match status" value="1"/>
</dbReference>
<evidence type="ECO:0000259" key="3">
    <source>
        <dbReference type="PROSITE" id="PS51253"/>
    </source>
</evidence>
<protein>
    <submittedName>
        <fullName evidence="4">Tigger transposable element-derived 6</fullName>
    </submittedName>
</protein>
<reference evidence="4 5" key="1">
    <citation type="submission" date="2019-12" db="EMBL/GenBank/DDBJ databases">
        <authorList>
            <person name="Alioto T."/>
            <person name="Alioto T."/>
            <person name="Gomez Garrido J."/>
        </authorList>
    </citation>
    <scope>NUCLEOTIDE SEQUENCE [LARGE SCALE GENOMIC DNA]</scope>
</reference>
<name>A0A8S0VLW8_OLEEU</name>
<dbReference type="Proteomes" id="UP000594638">
    <property type="component" value="Unassembled WGS sequence"/>
</dbReference>
<gene>
    <name evidence="4" type="ORF">OLEA9_A045283</name>
</gene>
<sequence>MKSIPFFALLWLASTLAAPILVRRVGRSDDQAVDDETDDENDPDETLLALDLDTKRNLARVFSSDISRGELRAIFQRGIDLIDHNRRHLHGTRRSEESTALILGRALLQDPSFGVSSDECPQNETDSKCETPTMIGAPSLHEISIATMKKILELREKNRSHKAIKRYEQLNNEVVKLIKEARERGRPVSGRLIRRWFLELADSIGISREIFRASPTWLYKLKKNARIGSRAVTEDISRSERDSAYIIQRRIEEFCAAYEQRAHLYRRGLIINMDQTPISYEITNKRTLSFIGERDTGLAIDQRNKVTQSLTIVRPDRPC</sequence>
<dbReference type="EMBL" id="CACTIH010009852">
    <property type="protein sequence ID" value="CAA3033111.1"/>
    <property type="molecule type" value="Genomic_DNA"/>
</dbReference>
<keyword evidence="2" id="KW-0732">Signal</keyword>
<dbReference type="GO" id="GO:0003677">
    <property type="term" value="F:DNA binding"/>
    <property type="evidence" value="ECO:0007669"/>
    <property type="project" value="UniProtKB-KW"/>
</dbReference>
<dbReference type="Gene3D" id="1.10.10.60">
    <property type="entry name" value="Homeodomain-like"/>
    <property type="match status" value="1"/>
</dbReference>
<feature type="signal peptide" evidence="2">
    <location>
        <begin position="1"/>
        <end position="17"/>
    </location>
</feature>
<dbReference type="AlphaFoldDB" id="A0A8S0VLW8"/>
<evidence type="ECO:0000256" key="2">
    <source>
        <dbReference type="SAM" id="SignalP"/>
    </source>
</evidence>
<feature type="domain" description="HTH CENPB-type" evidence="3">
    <location>
        <begin position="158"/>
        <end position="231"/>
    </location>
</feature>
<organism evidence="4 5">
    <name type="scientific">Olea europaea subsp. europaea</name>
    <dbReference type="NCBI Taxonomy" id="158383"/>
    <lineage>
        <taxon>Eukaryota</taxon>
        <taxon>Viridiplantae</taxon>
        <taxon>Streptophyta</taxon>
        <taxon>Embryophyta</taxon>
        <taxon>Tracheophyta</taxon>
        <taxon>Spermatophyta</taxon>
        <taxon>Magnoliopsida</taxon>
        <taxon>eudicotyledons</taxon>
        <taxon>Gunneridae</taxon>
        <taxon>Pentapetalae</taxon>
        <taxon>asterids</taxon>
        <taxon>lamiids</taxon>
        <taxon>Lamiales</taxon>
        <taxon>Oleaceae</taxon>
        <taxon>Oleeae</taxon>
        <taxon>Olea</taxon>
    </lineage>
</organism>
<dbReference type="InterPro" id="IPR009057">
    <property type="entry name" value="Homeodomain-like_sf"/>
</dbReference>
<comment type="caution">
    <text evidence="4">The sequence shown here is derived from an EMBL/GenBank/DDBJ whole genome shotgun (WGS) entry which is preliminary data.</text>
</comment>
<dbReference type="Gramene" id="OE9A045283T1">
    <property type="protein sequence ID" value="OE9A045283C1"/>
    <property type="gene ID" value="OE9A045283"/>
</dbReference>
<dbReference type="PROSITE" id="PS51253">
    <property type="entry name" value="HTH_CENPB"/>
    <property type="match status" value="1"/>
</dbReference>
<evidence type="ECO:0000256" key="1">
    <source>
        <dbReference type="ARBA" id="ARBA00023125"/>
    </source>
</evidence>
<dbReference type="SUPFAM" id="SSF46689">
    <property type="entry name" value="Homeodomain-like"/>
    <property type="match status" value="1"/>
</dbReference>
<proteinExistence type="predicted"/>
<keyword evidence="1" id="KW-0238">DNA-binding</keyword>
<evidence type="ECO:0000313" key="5">
    <source>
        <dbReference type="Proteomes" id="UP000594638"/>
    </source>
</evidence>
<dbReference type="InterPro" id="IPR006600">
    <property type="entry name" value="HTH_CenpB_DNA-bd_dom"/>
</dbReference>
<keyword evidence="5" id="KW-1185">Reference proteome</keyword>
<dbReference type="OrthoDB" id="6601468at2759"/>
<evidence type="ECO:0000313" key="4">
    <source>
        <dbReference type="EMBL" id="CAA3033111.1"/>
    </source>
</evidence>